<keyword evidence="5" id="KW-0862">Zinc</keyword>
<dbReference type="eggNOG" id="KOG1721">
    <property type="taxonomic scope" value="Eukaryota"/>
</dbReference>
<gene>
    <name evidence="13" type="ORF">Kpol_344p4</name>
</gene>
<dbReference type="FunFam" id="3.30.160.60:FF:001752">
    <property type="entry name" value="Transcriptional factor SWI5"/>
    <property type="match status" value="1"/>
</dbReference>
<keyword evidence="4 9" id="KW-0863">Zinc-finger</keyword>
<dbReference type="EMBL" id="DS480522">
    <property type="protein sequence ID" value="EDO14684.1"/>
    <property type="molecule type" value="Genomic_DNA"/>
</dbReference>
<keyword evidence="7" id="KW-0804">Transcription</keyword>
<dbReference type="SMART" id="SM00355">
    <property type="entry name" value="ZnF_C2H2"/>
    <property type="match status" value="2"/>
</dbReference>
<evidence type="ECO:0000256" key="7">
    <source>
        <dbReference type="ARBA" id="ARBA00023163"/>
    </source>
</evidence>
<dbReference type="OMA" id="FQHTPTK"/>
<dbReference type="SUPFAM" id="SSF57667">
    <property type="entry name" value="beta-beta-alpha zinc fingers"/>
    <property type="match status" value="1"/>
</dbReference>
<evidence type="ECO:0000313" key="13">
    <source>
        <dbReference type="EMBL" id="EDO14684.1"/>
    </source>
</evidence>
<dbReference type="GO" id="GO:0008270">
    <property type="term" value="F:zinc ion binding"/>
    <property type="evidence" value="ECO:0007669"/>
    <property type="project" value="UniProtKB-KW"/>
</dbReference>
<feature type="domain" description="C2H2-type" evidence="12">
    <location>
        <begin position="580"/>
        <end position="609"/>
    </location>
</feature>
<dbReference type="InterPro" id="IPR050527">
    <property type="entry name" value="Snail/Krueppel_Znf"/>
</dbReference>
<feature type="region of interest" description="Disordered" evidence="11">
    <location>
        <begin position="676"/>
        <end position="695"/>
    </location>
</feature>
<evidence type="ECO:0000256" key="5">
    <source>
        <dbReference type="ARBA" id="ARBA00022833"/>
    </source>
</evidence>
<dbReference type="PANTHER" id="PTHR24388:SF54">
    <property type="entry name" value="PROTEIN ESCARGOT"/>
    <property type="match status" value="1"/>
</dbReference>
<protein>
    <recommendedName>
        <fullName evidence="12">C2H2-type domain-containing protein</fullName>
    </recommendedName>
</protein>
<evidence type="ECO:0000256" key="1">
    <source>
        <dbReference type="ARBA" id="ARBA00004123"/>
    </source>
</evidence>
<dbReference type="PhylomeDB" id="A7TSS0"/>
<feature type="compositionally biased region" description="Basic and acidic residues" evidence="11">
    <location>
        <begin position="532"/>
        <end position="543"/>
    </location>
</feature>
<feature type="compositionally biased region" description="Polar residues" evidence="11">
    <location>
        <begin position="288"/>
        <end position="302"/>
    </location>
</feature>
<feature type="region of interest" description="Disordered" evidence="11">
    <location>
        <begin position="532"/>
        <end position="556"/>
    </location>
</feature>
<feature type="compositionally biased region" description="Basic and acidic residues" evidence="11">
    <location>
        <begin position="490"/>
        <end position="501"/>
    </location>
</feature>
<feature type="coiled-coil region" evidence="10">
    <location>
        <begin position="198"/>
        <end position="237"/>
    </location>
</feature>
<keyword evidence="10" id="KW-0175">Coiled coil</keyword>
<reference evidence="13 14" key="1">
    <citation type="journal article" date="2007" name="Proc. Natl. Acad. Sci. U.S.A.">
        <title>Independent sorting-out of thousands of duplicated gene pairs in two yeast species descended from a whole-genome duplication.</title>
        <authorList>
            <person name="Scannell D.R."/>
            <person name="Frank A.C."/>
            <person name="Conant G.C."/>
            <person name="Byrne K.P."/>
            <person name="Woolfit M."/>
            <person name="Wolfe K.H."/>
        </authorList>
    </citation>
    <scope>NUCLEOTIDE SEQUENCE [LARGE SCALE GENOMIC DNA]</scope>
    <source>
        <strain evidence="14">ATCC 22028 / DSM 70294 / BCRC 21397 / CBS 2163 / NBRC 10782 / NRRL Y-8283 / UCD 57-17</strain>
    </source>
</reference>
<dbReference type="GO" id="GO:2001043">
    <property type="term" value="P:positive regulation of septum digestion after cytokinesis"/>
    <property type="evidence" value="ECO:0007669"/>
    <property type="project" value="EnsemblFungi"/>
</dbReference>
<keyword evidence="2" id="KW-0479">Metal-binding</keyword>
<dbReference type="PROSITE" id="PS50157">
    <property type="entry name" value="ZINC_FINGER_C2H2_2"/>
    <property type="match status" value="2"/>
</dbReference>
<dbReference type="InParanoid" id="A7TSS0"/>
<dbReference type="STRING" id="436907.A7TSS0"/>
<dbReference type="GO" id="GO:0000082">
    <property type="term" value="P:G1/S transition of mitotic cell cycle"/>
    <property type="evidence" value="ECO:0007669"/>
    <property type="project" value="EnsemblFungi"/>
</dbReference>
<keyword evidence="3" id="KW-0677">Repeat</keyword>
<dbReference type="GO" id="GO:0005829">
    <property type="term" value="C:cytosol"/>
    <property type="evidence" value="ECO:0007669"/>
    <property type="project" value="EnsemblFungi"/>
</dbReference>
<dbReference type="Proteomes" id="UP000000267">
    <property type="component" value="Unassembled WGS sequence"/>
</dbReference>
<evidence type="ECO:0000256" key="6">
    <source>
        <dbReference type="ARBA" id="ARBA00023015"/>
    </source>
</evidence>
<dbReference type="GO" id="GO:0000122">
    <property type="term" value="P:negative regulation of transcription by RNA polymerase II"/>
    <property type="evidence" value="ECO:0007669"/>
    <property type="project" value="EnsemblFungi"/>
</dbReference>
<feature type="region of interest" description="Disordered" evidence="11">
    <location>
        <begin position="288"/>
        <end position="315"/>
    </location>
</feature>
<dbReference type="HOGENOM" id="CLU_021006_0_0_1"/>
<evidence type="ECO:0000256" key="11">
    <source>
        <dbReference type="SAM" id="MobiDB-lite"/>
    </source>
</evidence>
<keyword evidence="6" id="KW-0805">Transcription regulation</keyword>
<evidence type="ECO:0000256" key="9">
    <source>
        <dbReference type="PROSITE-ProRule" id="PRU00042"/>
    </source>
</evidence>
<dbReference type="PROSITE" id="PS00028">
    <property type="entry name" value="ZINC_FINGER_C2H2_1"/>
    <property type="match status" value="2"/>
</dbReference>
<dbReference type="Pfam" id="PF00096">
    <property type="entry name" value="zf-C2H2"/>
    <property type="match status" value="2"/>
</dbReference>
<dbReference type="GO" id="GO:0045944">
    <property type="term" value="P:positive regulation of transcription by RNA polymerase II"/>
    <property type="evidence" value="ECO:0007669"/>
    <property type="project" value="EnsemblFungi"/>
</dbReference>
<evidence type="ECO:0000313" key="14">
    <source>
        <dbReference type="Proteomes" id="UP000000267"/>
    </source>
</evidence>
<dbReference type="GO" id="GO:0060196">
    <property type="term" value="P:positive regulation of antisense RNA transcription"/>
    <property type="evidence" value="ECO:0007669"/>
    <property type="project" value="EnsemblFungi"/>
</dbReference>
<dbReference type="GO" id="GO:0005634">
    <property type="term" value="C:nucleus"/>
    <property type="evidence" value="ECO:0007669"/>
    <property type="project" value="UniProtKB-SubCell"/>
</dbReference>
<feature type="region of interest" description="Disordered" evidence="11">
    <location>
        <begin position="424"/>
        <end position="450"/>
    </location>
</feature>
<sequence>MDSERWNINPSDILKNVDNRNKLYDGENHFNKQLEYSAIDDISNKNDGFDYGLDLNYDEMDKLLTQELNGLDIPMIPDTDENKSNKKDNFGLGDFDWNQLQLNFGTVNIETGSNSNDLITNNKHKRGQSGTAIFGFANHNKTLSISSIKKNYTPRNDINENEYPKDFNELEYSYPASKNNGSNDEESTQLGKTLLKQQEELRMALEKQKEMNMKLEQQLLENRLQQEHLQNALLKQEVVTNQLVTETKVSTPFKNTPSPQKMSPQRHDIIITSNSKSGSYQFPPQSMISPPMSNASFNGSPSRKSKYKPSENGSGNHFLSEHNNLLNSGYHQDYLKPPINTISLNTPNLLTNSGKGYYGSSRFSSPSHRKKDSTISTVSTILQHHDDDVSDSDYHETVGLGIQLMSGNKPKDSKSVISNSLQVDKMPTIPGSTSNTPIGKNIFPQKQTFHHTPTKANIDLKNDRSDNIFNDSSSVSYLNPPILSLNNERTPNRRNSDHSIEFPEPDSSYYGNIPRPENHFKFVETPSPVLKFFDDKSPQHESNDNQNSQNSSPTKITRKLTTLPRGTIDIYVKELSERAYECLYPNCHKIFKRRYNIRSHIQTHLKDRPYICDFQECNKSFVRNHDLVRHKKSHSKRKLICVCGKKFNKEETYLAHKSKKNCNGQYKQDKAIVKKSPVKGPGSVNSSPVRDSIKKDSTGYVTYKMEEQLRNEMTKHGLLQLPHNMAMNGPHIMLSPSLSSGASDLGSPLGGRLELS</sequence>
<evidence type="ECO:0000259" key="12">
    <source>
        <dbReference type="PROSITE" id="PS50157"/>
    </source>
</evidence>
<feature type="compositionally biased region" description="Polar residues" evidence="11">
    <location>
        <begin position="430"/>
        <end position="447"/>
    </location>
</feature>
<dbReference type="GO" id="GO:0000981">
    <property type="term" value="F:DNA-binding transcription factor activity, RNA polymerase II-specific"/>
    <property type="evidence" value="ECO:0007669"/>
    <property type="project" value="EnsemblFungi"/>
</dbReference>
<evidence type="ECO:0000256" key="2">
    <source>
        <dbReference type="ARBA" id="ARBA00022723"/>
    </source>
</evidence>
<evidence type="ECO:0000256" key="8">
    <source>
        <dbReference type="ARBA" id="ARBA00023242"/>
    </source>
</evidence>
<feature type="region of interest" description="Disordered" evidence="11">
    <location>
        <begin position="479"/>
        <end position="508"/>
    </location>
</feature>
<dbReference type="RefSeq" id="XP_001642542.1">
    <property type="nucleotide sequence ID" value="XM_001642492.1"/>
</dbReference>
<evidence type="ECO:0000256" key="10">
    <source>
        <dbReference type="SAM" id="Coils"/>
    </source>
</evidence>
<dbReference type="AlphaFoldDB" id="A7TSS0"/>
<accession>A7TSS0</accession>
<evidence type="ECO:0000256" key="4">
    <source>
        <dbReference type="ARBA" id="ARBA00022771"/>
    </source>
</evidence>
<dbReference type="KEGG" id="vpo:Kpol_344p4"/>
<evidence type="ECO:0000256" key="3">
    <source>
        <dbReference type="ARBA" id="ARBA00022737"/>
    </source>
</evidence>
<keyword evidence="8" id="KW-0539">Nucleus</keyword>
<comment type="subcellular location">
    <subcellularLocation>
        <location evidence="1">Nucleus</location>
    </subcellularLocation>
</comment>
<dbReference type="Gene3D" id="3.30.160.60">
    <property type="entry name" value="Classic Zinc Finger"/>
    <property type="match status" value="2"/>
</dbReference>
<feature type="domain" description="C2H2-type" evidence="12">
    <location>
        <begin position="610"/>
        <end position="639"/>
    </location>
</feature>
<keyword evidence="14" id="KW-1185">Reference proteome</keyword>
<dbReference type="GO" id="GO:0000978">
    <property type="term" value="F:RNA polymerase II cis-regulatory region sequence-specific DNA binding"/>
    <property type="evidence" value="ECO:0007669"/>
    <property type="project" value="TreeGrafter"/>
</dbReference>
<dbReference type="InterPro" id="IPR013087">
    <property type="entry name" value="Znf_C2H2_type"/>
</dbReference>
<organism evidence="14">
    <name type="scientific">Vanderwaltozyma polyspora (strain ATCC 22028 / DSM 70294 / BCRC 21397 / CBS 2163 / NBRC 10782 / NRRL Y-8283 / UCD 57-17)</name>
    <name type="common">Kluyveromyces polysporus</name>
    <dbReference type="NCBI Taxonomy" id="436907"/>
    <lineage>
        <taxon>Eukaryota</taxon>
        <taxon>Fungi</taxon>
        <taxon>Dikarya</taxon>
        <taxon>Ascomycota</taxon>
        <taxon>Saccharomycotina</taxon>
        <taxon>Saccharomycetes</taxon>
        <taxon>Saccharomycetales</taxon>
        <taxon>Saccharomycetaceae</taxon>
        <taxon>Vanderwaltozyma</taxon>
    </lineage>
</organism>
<dbReference type="FunCoup" id="A7TSS0">
    <property type="interactions" value="628"/>
</dbReference>
<dbReference type="InterPro" id="IPR036236">
    <property type="entry name" value="Znf_C2H2_sf"/>
</dbReference>
<dbReference type="GeneID" id="5542707"/>
<proteinExistence type="predicted"/>
<dbReference type="PANTHER" id="PTHR24388">
    <property type="entry name" value="ZINC FINGER PROTEIN"/>
    <property type="match status" value="1"/>
</dbReference>
<name>A7TSS0_VANPO</name>
<dbReference type="OrthoDB" id="3437960at2759"/>